<gene>
    <name evidence="2" type="ORF">GIL414_LOCUS11950</name>
</gene>
<evidence type="ECO:0000313" key="2">
    <source>
        <dbReference type="EMBL" id="CAF4004460.1"/>
    </source>
</evidence>
<keyword evidence="1" id="KW-0812">Transmembrane</keyword>
<proteinExistence type="predicted"/>
<dbReference type="AlphaFoldDB" id="A0A8S2NKY2"/>
<sequence length="299" mass="34735">MSTPCIFVLLSGKSEQTYTDLFTVIFKKMFEFNLPIRIRTMTVDFELGVSNLFTKYCPTIIVRGCLLHYGQSLFRKFVDLGLKTHYNNDETLCDWFRSFAALSLLPRSNSTVRIRTLTVTLRLFYGRKGSAFSFKKRVNAPHPNIYIAIDLLRKEQSLASIARLRDDMGAPAPKRRKNKVITDECLIKLWQRYDEGFLEIPSFLKAAGLRYISKTTKTLNIDSSLFSVNGIFIEILFLLIIYWLSQLVFIYCFLFRRYNQRTVNPHEERLSFFEKKTIKIEKQSLESKSSGGKSCKPSN</sequence>
<protein>
    <recommendedName>
        <fullName evidence="4">MULE transposase domain-containing protein</fullName>
    </recommendedName>
</protein>
<comment type="caution">
    <text evidence="2">The sequence shown here is derived from an EMBL/GenBank/DDBJ whole genome shotgun (WGS) entry which is preliminary data.</text>
</comment>
<evidence type="ECO:0008006" key="4">
    <source>
        <dbReference type="Google" id="ProtNLM"/>
    </source>
</evidence>
<name>A0A8S2NKY2_9BILA</name>
<keyword evidence="1" id="KW-0472">Membrane</keyword>
<feature type="transmembrane region" description="Helical" evidence="1">
    <location>
        <begin position="231"/>
        <end position="254"/>
    </location>
</feature>
<reference evidence="2" key="1">
    <citation type="submission" date="2021-02" db="EMBL/GenBank/DDBJ databases">
        <authorList>
            <person name="Nowell W R."/>
        </authorList>
    </citation>
    <scope>NUCLEOTIDE SEQUENCE</scope>
</reference>
<dbReference type="EMBL" id="CAJOBJ010004562">
    <property type="protein sequence ID" value="CAF4004460.1"/>
    <property type="molecule type" value="Genomic_DNA"/>
</dbReference>
<keyword evidence="1" id="KW-1133">Transmembrane helix</keyword>
<dbReference type="Proteomes" id="UP000681720">
    <property type="component" value="Unassembled WGS sequence"/>
</dbReference>
<accession>A0A8S2NKY2</accession>
<evidence type="ECO:0000313" key="3">
    <source>
        <dbReference type="Proteomes" id="UP000681720"/>
    </source>
</evidence>
<evidence type="ECO:0000256" key="1">
    <source>
        <dbReference type="SAM" id="Phobius"/>
    </source>
</evidence>
<organism evidence="2 3">
    <name type="scientific">Rotaria magnacalcarata</name>
    <dbReference type="NCBI Taxonomy" id="392030"/>
    <lineage>
        <taxon>Eukaryota</taxon>
        <taxon>Metazoa</taxon>
        <taxon>Spiralia</taxon>
        <taxon>Gnathifera</taxon>
        <taxon>Rotifera</taxon>
        <taxon>Eurotatoria</taxon>
        <taxon>Bdelloidea</taxon>
        <taxon>Philodinida</taxon>
        <taxon>Philodinidae</taxon>
        <taxon>Rotaria</taxon>
    </lineage>
</organism>